<sequence length="470" mass="51516">MYSSAAWSSNIERLLLGPIYQLGFKTDEHTQECNEGPSASRPPGYLARTSRHPPGTIWRKFVAKCVLSDLFSGALGARCRIARMYELGLGAIVMYETPQLNWRDSDGVGMENWTVESVFGGPRGFLEERMTEEELLDGIQVKVVYTPSYACTSFVTGQVMNALLQSFSKTTKDIRPIPAAGGLGFAVDAGSFTPFDHGLSRSSLILLEVSKILRPVSSSECAPRYLTDRDAWSQVDSKDSDDSDATEMAWVEVHPLSSEFDEDKSPHCPFGTINQDVERRSMHFQIAFPHNAFSFASSNSSEYLGPSLSTSNSIDIATSLASFQSTSEHPLFALEPMGCSASLETDIGEVSMCTLVSDVGSSSSQSSLFFGPLTPAKGPRHRPDPVEVPPLIRFDDKIPISDRFPLSRRMGTSHVDCGPLSDDSVLFDVPQKDQIFWDAVQSKVEADGKAVREYCFGIGKENIPPCLARV</sequence>
<proteinExistence type="predicted"/>
<gene>
    <name evidence="2" type="ORF">V5O48_004161</name>
</gene>
<comment type="caution">
    <text evidence="2">The sequence shown here is derived from an EMBL/GenBank/DDBJ whole genome shotgun (WGS) entry which is preliminary data.</text>
</comment>
<accession>A0ABR3FR46</accession>
<protein>
    <submittedName>
        <fullName evidence="2">Uncharacterized protein</fullName>
    </submittedName>
</protein>
<evidence type="ECO:0000256" key="1">
    <source>
        <dbReference type="SAM" id="MobiDB-lite"/>
    </source>
</evidence>
<keyword evidence="3" id="KW-1185">Reference proteome</keyword>
<dbReference type="EMBL" id="JBAHYK010000135">
    <property type="protein sequence ID" value="KAL0577833.1"/>
    <property type="molecule type" value="Genomic_DNA"/>
</dbReference>
<name>A0ABR3FR46_9AGAR</name>
<reference evidence="2 3" key="1">
    <citation type="submission" date="2024-02" db="EMBL/GenBank/DDBJ databases">
        <title>A draft genome for the cacao thread blight pathogen Marasmius crinis-equi.</title>
        <authorList>
            <person name="Cohen S.P."/>
            <person name="Baruah I.K."/>
            <person name="Amoako-Attah I."/>
            <person name="Bukari Y."/>
            <person name="Meinhardt L.W."/>
            <person name="Bailey B.A."/>
        </authorList>
    </citation>
    <scope>NUCLEOTIDE SEQUENCE [LARGE SCALE GENOMIC DNA]</scope>
    <source>
        <strain evidence="2 3">GH-76</strain>
    </source>
</reference>
<dbReference type="Proteomes" id="UP001465976">
    <property type="component" value="Unassembled WGS sequence"/>
</dbReference>
<organism evidence="2 3">
    <name type="scientific">Marasmius crinis-equi</name>
    <dbReference type="NCBI Taxonomy" id="585013"/>
    <lineage>
        <taxon>Eukaryota</taxon>
        <taxon>Fungi</taxon>
        <taxon>Dikarya</taxon>
        <taxon>Basidiomycota</taxon>
        <taxon>Agaricomycotina</taxon>
        <taxon>Agaricomycetes</taxon>
        <taxon>Agaricomycetidae</taxon>
        <taxon>Agaricales</taxon>
        <taxon>Marasmiineae</taxon>
        <taxon>Marasmiaceae</taxon>
        <taxon>Marasmius</taxon>
    </lineage>
</organism>
<feature type="region of interest" description="Disordered" evidence="1">
    <location>
        <begin position="30"/>
        <end position="51"/>
    </location>
</feature>
<evidence type="ECO:0000313" key="2">
    <source>
        <dbReference type="EMBL" id="KAL0577833.1"/>
    </source>
</evidence>
<evidence type="ECO:0000313" key="3">
    <source>
        <dbReference type="Proteomes" id="UP001465976"/>
    </source>
</evidence>